<evidence type="ECO:0000313" key="2">
    <source>
        <dbReference type="Proteomes" id="UP000245626"/>
    </source>
</evidence>
<keyword evidence="2" id="KW-1185">Reference proteome</keyword>
<dbReference type="EMBL" id="KZ820542">
    <property type="protein sequence ID" value="PWN47110.1"/>
    <property type="molecule type" value="Genomic_DNA"/>
</dbReference>
<proteinExistence type="predicted"/>
<reference evidence="1 2" key="1">
    <citation type="journal article" date="2018" name="Mol. Biol. Evol.">
        <title>Broad Genomic Sampling Reveals a Smut Pathogenic Ancestry of the Fungal Clade Ustilaginomycotina.</title>
        <authorList>
            <person name="Kijpornyongpan T."/>
            <person name="Mondo S.J."/>
            <person name="Barry K."/>
            <person name="Sandor L."/>
            <person name="Lee J."/>
            <person name="Lipzen A."/>
            <person name="Pangilinan J."/>
            <person name="LaButti K."/>
            <person name="Hainaut M."/>
            <person name="Henrissat B."/>
            <person name="Grigoriev I.V."/>
            <person name="Spatafora J.W."/>
            <person name="Aime M.C."/>
        </authorList>
    </citation>
    <scope>NUCLEOTIDE SEQUENCE [LARGE SCALE GENOMIC DNA]</scope>
    <source>
        <strain evidence="1 2">SA 807</strain>
    </source>
</reference>
<sequence length="732" mass="79881">MIAGPSTPAIKNAVRQLAATTKSLEPSSKVNCHCSRARNFITLHRSVNPPSAAFEAGAKFGCSGTAADPQRPRRRRGLSNETFSPILARSPKFGRTRGYATGGRNSIRPDGSTVIQGSRELDTSEYDKLETRTFSIISHVDHGKSTLADRLLELTGTISKDGENKQVLDKLKVERERGITVKSQAVSMVYDYDGPAVDWRPEVPGQQPPKKGKYLLNLIDCPGHVDFSYEVSRSLSACQSALLVVDATQGVQAQSITVFELARQRGLVIVPVLNKSDLPAADPDRCIVQMKEILGLDTSAFGHKPLLISAKTGHGVDQVLRALVERTKAPEGVEGGKIQGREGPGFRALVFDSWYDKYKGVVSLVSIMDGAVRKGDRIASSHTKKKYEVLGIGVNSPEAVPTGILRKGQVGWIIANMKDMSEALIGDTFHLASEKVEPLEGFAPTVPMVYAGIFPVESTDFIKLEDAINRLALNDRSVTVERESSMALGQGCRLGFLGTLHLDVFRQRLEDEYGHAILVTAPTVPYKVLYKDGKEEIVSNPVHFPDDMATKAKIQELSEPMVKGTLKCPEEYTGEVMELCAEHRGEQLEVDFSEVGVRQVKMTYRLPLAEIVSDFFDKLKSRSSGFASFDYVEDGYQTADLVKLTFLISSAPVDALAMVLHRSKALYAGRAWAKKLKGVVPRQQFEVTVQAAVGAKIVARETISAYRKDVTAGLYGGDYTVSGQAKGRATGE</sequence>
<evidence type="ECO:0000313" key="1">
    <source>
        <dbReference type="EMBL" id="PWN47110.1"/>
    </source>
</evidence>
<dbReference type="Proteomes" id="UP000245626">
    <property type="component" value="Unassembled WGS sequence"/>
</dbReference>
<gene>
    <name evidence="1" type="ORF">IE53DRAFT_403153</name>
</gene>
<protein>
    <submittedName>
        <fullName evidence="1">GTP-binding protein lepa</fullName>
    </submittedName>
</protein>
<organism evidence="1 2">
    <name type="scientific">Violaceomyces palustris</name>
    <dbReference type="NCBI Taxonomy" id="1673888"/>
    <lineage>
        <taxon>Eukaryota</taxon>
        <taxon>Fungi</taxon>
        <taxon>Dikarya</taxon>
        <taxon>Basidiomycota</taxon>
        <taxon>Ustilaginomycotina</taxon>
        <taxon>Ustilaginomycetes</taxon>
        <taxon>Violaceomycetales</taxon>
        <taxon>Violaceomycetaceae</taxon>
        <taxon>Violaceomyces</taxon>
    </lineage>
</organism>
<accession>A0ACD0NMQ2</accession>
<name>A0ACD0NMQ2_9BASI</name>